<dbReference type="Proteomes" id="UP000249557">
    <property type="component" value="Unassembled WGS sequence"/>
</dbReference>
<feature type="transmembrane region" description="Helical" evidence="1">
    <location>
        <begin position="25"/>
        <end position="47"/>
    </location>
</feature>
<keyword evidence="1" id="KW-0812">Transmembrane</keyword>
<dbReference type="PANTHER" id="PTHR38598:SF1">
    <property type="entry name" value="INNER MEMBRANE PROTEIN YJCH"/>
    <property type="match status" value="1"/>
</dbReference>
<proteinExistence type="predicted"/>
<keyword evidence="1" id="KW-0472">Membrane</keyword>
<dbReference type="Pfam" id="PF04341">
    <property type="entry name" value="DUF485"/>
    <property type="match status" value="1"/>
</dbReference>
<sequence length="102" mass="11378">MPVTDFETIRSMPEYQELLTRRRALIVPLSIITLTIYYAFILALAFFPEALSVRVGDGVTTIGIWIGLGVIIATFVITGVYVRKANQEIETLLHTIHQKAGT</sequence>
<dbReference type="InterPro" id="IPR007436">
    <property type="entry name" value="DUF485"/>
</dbReference>
<evidence type="ECO:0000313" key="2">
    <source>
        <dbReference type="EMBL" id="PZO79228.1"/>
    </source>
</evidence>
<dbReference type="GO" id="GO:0005886">
    <property type="term" value="C:plasma membrane"/>
    <property type="evidence" value="ECO:0007669"/>
    <property type="project" value="TreeGrafter"/>
</dbReference>
<dbReference type="EMBL" id="QFNK01000363">
    <property type="protein sequence ID" value="PZO79228.1"/>
    <property type="molecule type" value="Genomic_DNA"/>
</dbReference>
<evidence type="ECO:0000313" key="3">
    <source>
        <dbReference type="Proteomes" id="UP000249557"/>
    </source>
</evidence>
<feature type="transmembrane region" description="Helical" evidence="1">
    <location>
        <begin position="59"/>
        <end position="82"/>
    </location>
</feature>
<protein>
    <submittedName>
        <fullName evidence="2">DUF485 domain-containing protein</fullName>
    </submittedName>
</protein>
<gene>
    <name evidence="2" type="ORF">DI626_11660</name>
</gene>
<dbReference type="InterPro" id="IPR052959">
    <property type="entry name" value="Inner_membrane_assoc"/>
</dbReference>
<comment type="caution">
    <text evidence="2">The sequence shown here is derived from an EMBL/GenBank/DDBJ whole genome shotgun (WGS) entry which is preliminary data.</text>
</comment>
<dbReference type="AlphaFoldDB" id="A0A2W5BDK5"/>
<name>A0A2W5BDK5_9BACT</name>
<organism evidence="2 3">
    <name type="scientific">Micavibrio aeruginosavorus</name>
    <dbReference type="NCBI Taxonomy" id="349221"/>
    <lineage>
        <taxon>Bacteria</taxon>
        <taxon>Pseudomonadati</taxon>
        <taxon>Bdellovibrionota</taxon>
        <taxon>Bdellovibrionia</taxon>
        <taxon>Bdellovibrionales</taxon>
        <taxon>Pseudobdellovibrionaceae</taxon>
        <taxon>Micavibrio</taxon>
    </lineage>
</organism>
<dbReference type="PANTHER" id="PTHR38598">
    <property type="entry name" value="INNER MEMBRANE PROTEIN YJCH"/>
    <property type="match status" value="1"/>
</dbReference>
<evidence type="ECO:0000256" key="1">
    <source>
        <dbReference type="SAM" id="Phobius"/>
    </source>
</evidence>
<keyword evidence="1" id="KW-1133">Transmembrane helix</keyword>
<accession>A0A2W5BDK5</accession>
<reference evidence="2 3" key="1">
    <citation type="submission" date="2017-08" db="EMBL/GenBank/DDBJ databases">
        <title>Infants hospitalized years apart are colonized by the same room-sourced microbial strains.</title>
        <authorList>
            <person name="Brooks B."/>
            <person name="Olm M.R."/>
            <person name="Firek B.A."/>
            <person name="Baker R."/>
            <person name="Thomas B.C."/>
            <person name="Morowitz M.J."/>
            <person name="Banfield J.F."/>
        </authorList>
    </citation>
    <scope>NUCLEOTIDE SEQUENCE [LARGE SCALE GENOMIC DNA]</scope>
    <source>
        <strain evidence="2">S2_018_000_R2_104</strain>
    </source>
</reference>